<feature type="signal peptide" evidence="2">
    <location>
        <begin position="1"/>
        <end position="22"/>
    </location>
</feature>
<proteinExistence type="predicted"/>
<feature type="chain" id="PRO_5039537655" description="Secreted protein" evidence="2">
    <location>
        <begin position="23"/>
        <end position="166"/>
    </location>
</feature>
<gene>
    <name evidence="3" type="ORF">SAMN05443668_11449</name>
</gene>
<feature type="region of interest" description="Disordered" evidence="1">
    <location>
        <begin position="21"/>
        <end position="61"/>
    </location>
</feature>
<evidence type="ECO:0000256" key="1">
    <source>
        <dbReference type="SAM" id="MobiDB-lite"/>
    </source>
</evidence>
<dbReference type="Proteomes" id="UP000184440">
    <property type="component" value="Unassembled WGS sequence"/>
</dbReference>
<feature type="compositionally biased region" description="Polar residues" evidence="1">
    <location>
        <begin position="49"/>
        <end position="58"/>
    </location>
</feature>
<dbReference type="RefSeq" id="WP_143175584.1">
    <property type="nucleotide sequence ID" value="NZ_FRCS01000014.1"/>
</dbReference>
<evidence type="ECO:0000256" key="2">
    <source>
        <dbReference type="SAM" id="SignalP"/>
    </source>
</evidence>
<organism evidence="3 4">
    <name type="scientific">Cryptosporangium aurantiacum</name>
    <dbReference type="NCBI Taxonomy" id="134849"/>
    <lineage>
        <taxon>Bacteria</taxon>
        <taxon>Bacillati</taxon>
        <taxon>Actinomycetota</taxon>
        <taxon>Actinomycetes</taxon>
        <taxon>Cryptosporangiales</taxon>
        <taxon>Cryptosporangiaceae</taxon>
        <taxon>Cryptosporangium</taxon>
    </lineage>
</organism>
<dbReference type="EMBL" id="FRCS01000014">
    <property type="protein sequence ID" value="SHN46216.1"/>
    <property type="molecule type" value="Genomic_DNA"/>
</dbReference>
<evidence type="ECO:0000313" key="3">
    <source>
        <dbReference type="EMBL" id="SHN46216.1"/>
    </source>
</evidence>
<reference evidence="3 4" key="1">
    <citation type="submission" date="2016-11" db="EMBL/GenBank/DDBJ databases">
        <authorList>
            <person name="Jaros S."/>
            <person name="Januszkiewicz K."/>
            <person name="Wedrychowicz H."/>
        </authorList>
    </citation>
    <scope>NUCLEOTIDE SEQUENCE [LARGE SCALE GENOMIC DNA]</scope>
    <source>
        <strain evidence="3 4">DSM 46144</strain>
    </source>
</reference>
<name>A0A1M7RJ39_9ACTN</name>
<keyword evidence="2" id="KW-0732">Signal</keyword>
<protein>
    <recommendedName>
        <fullName evidence="5">Secreted protein</fullName>
    </recommendedName>
</protein>
<sequence length="166" mass="17449">MRIRRGLAVTALTLGLVGFGSAASATEPPTSDERRAAVSSGDGERGQQGARQVTSQRGTPPELIRCLRSHGVRVVQSSGPGQSAIVFQPESAEKRRKVTRACGPAAKPDVKRAAKARKFVKCVRQNGVPELPSPGPDGLIRVSAQSDVDAGDRSLVVAQERCARVA</sequence>
<evidence type="ECO:0008006" key="5">
    <source>
        <dbReference type="Google" id="ProtNLM"/>
    </source>
</evidence>
<dbReference type="AlphaFoldDB" id="A0A1M7RJ39"/>
<keyword evidence="4" id="KW-1185">Reference proteome</keyword>
<accession>A0A1M7RJ39</accession>
<evidence type="ECO:0000313" key="4">
    <source>
        <dbReference type="Proteomes" id="UP000184440"/>
    </source>
</evidence>